<organism evidence="1 2">
    <name type="scientific">Sphingomonas citri</name>
    <dbReference type="NCBI Taxonomy" id="2862499"/>
    <lineage>
        <taxon>Bacteria</taxon>
        <taxon>Pseudomonadati</taxon>
        <taxon>Pseudomonadota</taxon>
        <taxon>Alphaproteobacteria</taxon>
        <taxon>Sphingomonadales</taxon>
        <taxon>Sphingomonadaceae</taxon>
        <taxon>Sphingomonas</taxon>
    </lineage>
</organism>
<accession>A0ABS7BR00</accession>
<dbReference type="Proteomes" id="UP000759103">
    <property type="component" value="Unassembled WGS sequence"/>
</dbReference>
<comment type="caution">
    <text evidence="1">The sequence shown here is derived from an EMBL/GenBank/DDBJ whole genome shotgun (WGS) entry which is preliminary data.</text>
</comment>
<evidence type="ECO:0000313" key="2">
    <source>
        <dbReference type="Proteomes" id="UP000759103"/>
    </source>
</evidence>
<dbReference type="EMBL" id="JAHXZN010000005">
    <property type="protein sequence ID" value="MBW6532011.1"/>
    <property type="molecule type" value="Genomic_DNA"/>
</dbReference>
<gene>
    <name evidence="1" type="ORF">KZ820_14820</name>
</gene>
<keyword evidence="2" id="KW-1185">Reference proteome</keyword>
<proteinExistence type="predicted"/>
<reference evidence="1 2" key="1">
    <citation type="submission" date="2021-07" db="EMBL/GenBank/DDBJ databases">
        <title>Sphingomonas sp.</title>
        <authorList>
            <person name="Feng G."/>
            <person name="Li J."/>
            <person name="Pan M."/>
        </authorList>
    </citation>
    <scope>NUCLEOTIDE SEQUENCE [LARGE SCALE GENOMIC DNA]</scope>
    <source>
        <strain evidence="1 2">RRHST34</strain>
    </source>
</reference>
<sequence>MFGTKPTAAFSAGLLARKGQARPAMRRADTFSALARAGDELGWNDMGEGSPAALPPVLAARELLVAELGAATDARAMALSTGKRVAFTLRLDGERHQWLRQAAAARGVSAQTLLTAALDRLAADAA</sequence>
<protein>
    <submittedName>
        <fullName evidence="1">Uncharacterized protein</fullName>
    </submittedName>
</protein>
<evidence type="ECO:0000313" key="1">
    <source>
        <dbReference type="EMBL" id="MBW6532011.1"/>
    </source>
</evidence>
<name>A0ABS7BR00_9SPHN</name>